<dbReference type="InterPro" id="IPR010982">
    <property type="entry name" value="Lambda_DNA-bd_dom_sf"/>
</dbReference>
<dbReference type="InterPro" id="IPR001387">
    <property type="entry name" value="Cro/C1-type_HTH"/>
</dbReference>
<organism evidence="2 3">
    <name type="scientific">Nocardiopsis metallicus</name>
    <dbReference type="NCBI Taxonomy" id="179819"/>
    <lineage>
        <taxon>Bacteria</taxon>
        <taxon>Bacillati</taxon>
        <taxon>Actinomycetota</taxon>
        <taxon>Actinomycetes</taxon>
        <taxon>Streptosporangiales</taxon>
        <taxon>Nocardiopsidaceae</taxon>
        <taxon>Nocardiopsis</taxon>
    </lineage>
</organism>
<name>A0A840WCP3_9ACTN</name>
<dbReference type="EMBL" id="JACHDO010000001">
    <property type="protein sequence ID" value="MBB5494790.1"/>
    <property type="molecule type" value="Genomic_DNA"/>
</dbReference>
<evidence type="ECO:0000313" key="2">
    <source>
        <dbReference type="EMBL" id="MBB5494790.1"/>
    </source>
</evidence>
<dbReference type="Gene3D" id="1.10.260.40">
    <property type="entry name" value="lambda repressor-like DNA-binding domains"/>
    <property type="match status" value="1"/>
</dbReference>
<dbReference type="PROSITE" id="PS50943">
    <property type="entry name" value="HTH_CROC1"/>
    <property type="match status" value="1"/>
</dbReference>
<accession>A0A840WCP3</accession>
<dbReference type="Pfam" id="PF13560">
    <property type="entry name" value="HTH_31"/>
    <property type="match status" value="1"/>
</dbReference>
<dbReference type="CDD" id="cd00093">
    <property type="entry name" value="HTH_XRE"/>
    <property type="match status" value="1"/>
</dbReference>
<proteinExistence type="predicted"/>
<sequence length="268" mass="30585">MEEFDPRHARFGQAMAKARRRAGRNQDSLARHLGWSPGHISHIESGRRKLDESRVGTVDTFLSANNRLVRLYEEIYQAGRIDWLGQLHRLQIESEMIREYQANLFPGQLQQPAYAKMAVSSGAPWLSAKEIQQRVNFRTQWRKDLLREDGPRYHVVLDDITVVRPIGPPEIMRDQIEATLKLAESGRIVLQMHGWDQHPHAGLDGPFSVITSASAPDMVHVESIYGGSQTDTAHDVRNFGMLFSTLQATARSPQQSITFLKEMRTKYE</sequence>
<protein>
    <submittedName>
        <fullName evidence="2">Transcriptional regulator with XRE-family HTH domain</fullName>
    </submittedName>
</protein>
<dbReference type="RefSeq" id="WP_184368788.1">
    <property type="nucleotide sequence ID" value="NZ_BAAAKM010000063.1"/>
</dbReference>
<comment type="caution">
    <text evidence="2">The sequence shown here is derived from an EMBL/GenBank/DDBJ whole genome shotgun (WGS) entry which is preliminary data.</text>
</comment>
<dbReference type="InterPro" id="IPR043917">
    <property type="entry name" value="DUF5753"/>
</dbReference>
<evidence type="ECO:0000313" key="3">
    <source>
        <dbReference type="Proteomes" id="UP000579647"/>
    </source>
</evidence>
<dbReference type="SMART" id="SM00530">
    <property type="entry name" value="HTH_XRE"/>
    <property type="match status" value="1"/>
</dbReference>
<evidence type="ECO:0000259" key="1">
    <source>
        <dbReference type="PROSITE" id="PS50943"/>
    </source>
</evidence>
<dbReference type="Pfam" id="PF19054">
    <property type="entry name" value="DUF5753"/>
    <property type="match status" value="1"/>
</dbReference>
<dbReference type="AlphaFoldDB" id="A0A840WCP3"/>
<gene>
    <name evidence="2" type="ORF">HNR07_005927</name>
</gene>
<dbReference type="SUPFAM" id="SSF47413">
    <property type="entry name" value="lambda repressor-like DNA-binding domains"/>
    <property type="match status" value="1"/>
</dbReference>
<feature type="domain" description="HTH cro/C1-type" evidence="1">
    <location>
        <begin position="15"/>
        <end position="51"/>
    </location>
</feature>
<dbReference type="GO" id="GO:0003677">
    <property type="term" value="F:DNA binding"/>
    <property type="evidence" value="ECO:0007669"/>
    <property type="project" value="InterPro"/>
</dbReference>
<reference evidence="2 3" key="1">
    <citation type="submission" date="2020-08" db="EMBL/GenBank/DDBJ databases">
        <title>Sequencing the genomes of 1000 actinobacteria strains.</title>
        <authorList>
            <person name="Klenk H.-P."/>
        </authorList>
    </citation>
    <scope>NUCLEOTIDE SEQUENCE [LARGE SCALE GENOMIC DNA]</scope>
    <source>
        <strain evidence="2 3">DSM 44598</strain>
    </source>
</reference>
<keyword evidence="3" id="KW-1185">Reference proteome</keyword>
<dbReference type="Proteomes" id="UP000579647">
    <property type="component" value="Unassembled WGS sequence"/>
</dbReference>